<keyword evidence="8" id="KW-1185">Reference proteome</keyword>
<reference evidence="8" key="1">
    <citation type="submission" date="2017-04" db="EMBL/GenBank/DDBJ databases">
        <authorList>
            <person name="Varghese N."/>
            <person name="Submissions S."/>
        </authorList>
    </citation>
    <scope>NUCLEOTIDE SEQUENCE [LARGE SCALE GENOMIC DNA]</scope>
    <source>
        <strain evidence="8">Ballard 720</strain>
    </source>
</reference>
<dbReference type="AlphaFoldDB" id="A0A1X7EVI4"/>
<dbReference type="RefSeq" id="WP_085227995.1">
    <property type="nucleotide sequence ID" value="NZ_BSQD01000006.1"/>
</dbReference>
<sequence length="360" mass="38913">MTQLRTKSLVLGTLLACLIALGIVVLHLFLIPVAWALIIAYVTWPAYAWLRTRLGGRGGISALLMTAFLALAFVIPMFSLMVQLTHETAVFFSGSATYLTDHRQPLLDLVERVPLLGRWLGGFADKITREPSSLGTQLAQWSNQWAAEIAQIAGGIGRNAAKFGFAVFTLFFVYRDGETLLAQVRLAARPFLGARADVYLRAMGAVSRSVVYGIVLTAIAQSALAGIGYWAAGAGAPMFLAILTLIVAFLPFGTPLVWVPVVISLLVAGQTWAAAGLFAWCALVVSWVDNVIRPFIISSAVRMPFLLVMFSVLGGVAAFGMIGIFIGPFVVAMLIAVWREWQAEQLTGAPEQRTGTPERR</sequence>
<feature type="transmembrane region" description="Helical" evidence="6">
    <location>
        <begin position="62"/>
        <end position="82"/>
    </location>
</feature>
<feature type="transmembrane region" description="Helical" evidence="6">
    <location>
        <begin position="304"/>
        <end position="337"/>
    </location>
</feature>
<name>A0A1X7EVI4_TRICW</name>
<proteinExistence type="inferred from homology"/>
<gene>
    <name evidence="7" type="ORF">SAMN06295900_106323</name>
</gene>
<dbReference type="GO" id="GO:0016020">
    <property type="term" value="C:membrane"/>
    <property type="evidence" value="ECO:0007669"/>
    <property type="project" value="UniProtKB-SubCell"/>
</dbReference>
<feature type="transmembrane region" description="Helical" evidence="6">
    <location>
        <begin position="210"/>
        <end position="232"/>
    </location>
</feature>
<dbReference type="InterPro" id="IPR002549">
    <property type="entry name" value="AI-2E-like"/>
</dbReference>
<feature type="transmembrane region" description="Helical" evidence="6">
    <location>
        <begin position="32"/>
        <end position="50"/>
    </location>
</feature>
<accession>A0A1X7EVI4</accession>
<dbReference type="OrthoDB" id="5298283at2"/>
<dbReference type="Proteomes" id="UP000192911">
    <property type="component" value="Unassembled WGS sequence"/>
</dbReference>
<evidence type="ECO:0000256" key="2">
    <source>
        <dbReference type="ARBA" id="ARBA00009773"/>
    </source>
</evidence>
<comment type="similarity">
    <text evidence="2">Belongs to the autoinducer-2 exporter (AI-2E) (TC 2.A.86) family.</text>
</comment>
<keyword evidence="4 6" id="KW-1133">Transmembrane helix</keyword>
<dbReference type="Pfam" id="PF01594">
    <property type="entry name" value="AI-2E_transport"/>
    <property type="match status" value="1"/>
</dbReference>
<dbReference type="GeneID" id="95550702"/>
<keyword evidence="3 6" id="KW-0812">Transmembrane</keyword>
<protein>
    <submittedName>
        <fullName evidence="7">Predicted PurR-regulated permease PerM</fullName>
    </submittedName>
</protein>
<evidence type="ECO:0000256" key="5">
    <source>
        <dbReference type="ARBA" id="ARBA00023136"/>
    </source>
</evidence>
<comment type="subcellular location">
    <subcellularLocation>
        <location evidence="1">Membrane</location>
        <topology evidence="1">Multi-pass membrane protein</topology>
    </subcellularLocation>
</comment>
<evidence type="ECO:0000256" key="4">
    <source>
        <dbReference type="ARBA" id="ARBA00022989"/>
    </source>
</evidence>
<feature type="transmembrane region" description="Helical" evidence="6">
    <location>
        <begin position="272"/>
        <end position="292"/>
    </location>
</feature>
<dbReference type="PANTHER" id="PTHR21716:SF4">
    <property type="entry name" value="TRANSMEMBRANE PROTEIN 245"/>
    <property type="match status" value="1"/>
</dbReference>
<evidence type="ECO:0000313" key="8">
    <source>
        <dbReference type="Proteomes" id="UP000192911"/>
    </source>
</evidence>
<evidence type="ECO:0000256" key="3">
    <source>
        <dbReference type="ARBA" id="ARBA00022692"/>
    </source>
</evidence>
<dbReference type="STRING" id="28094.SAMN06295900_106323"/>
<evidence type="ECO:0000256" key="6">
    <source>
        <dbReference type="SAM" id="Phobius"/>
    </source>
</evidence>
<evidence type="ECO:0000313" key="7">
    <source>
        <dbReference type="EMBL" id="SMF40447.1"/>
    </source>
</evidence>
<dbReference type="PANTHER" id="PTHR21716">
    <property type="entry name" value="TRANSMEMBRANE PROTEIN"/>
    <property type="match status" value="1"/>
</dbReference>
<organism evidence="7 8">
    <name type="scientific">Trinickia caryophylli</name>
    <name type="common">Paraburkholderia caryophylli</name>
    <dbReference type="NCBI Taxonomy" id="28094"/>
    <lineage>
        <taxon>Bacteria</taxon>
        <taxon>Pseudomonadati</taxon>
        <taxon>Pseudomonadota</taxon>
        <taxon>Betaproteobacteria</taxon>
        <taxon>Burkholderiales</taxon>
        <taxon>Burkholderiaceae</taxon>
        <taxon>Trinickia</taxon>
    </lineage>
</organism>
<keyword evidence="5 6" id="KW-0472">Membrane</keyword>
<evidence type="ECO:0000256" key="1">
    <source>
        <dbReference type="ARBA" id="ARBA00004141"/>
    </source>
</evidence>
<feature type="transmembrane region" description="Helical" evidence="6">
    <location>
        <begin position="239"/>
        <end position="266"/>
    </location>
</feature>
<dbReference type="EMBL" id="FXAH01000006">
    <property type="protein sequence ID" value="SMF40447.1"/>
    <property type="molecule type" value="Genomic_DNA"/>
</dbReference>